<dbReference type="GO" id="GO:0009055">
    <property type="term" value="F:electron transfer activity"/>
    <property type="evidence" value="ECO:0007669"/>
    <property type="project" value="InterPro"/>
</dbReference>
<dbReference type="PROSITE" id="PS51379">
    <property type="entry name" value="4FE4S_FER_2"/>
    <property type="match status" value="2"/>
</dbReference>
<keyword evidence="2 8" id="KW-0004">4Fe-4S</keyword>
<gene>
    <name evidence="8" type="primary">rnfC</name>
    <name evidence="10" type="ORF">SAMN02745691_00137</name>
</gene>
<evidence type="ECO:0000259" key="9">
    <source>
        <dbReference type="PROSITE" id="PS51379"/>
    </source>
</evidence>
<keyword evidence="1 8" id="KW-0813">Transport</keyword>
<keyword evidence="8" id="KW-1278">Translocase</keyword>
<dbReference type="InterPro" id="IPR019554">
    <property type="entry name" value="Soluble_ligand-bd"/>
</dbReference>
<dbReference type="OrthoDB" id="9767754at2"/>
<dbReference type="Gene3D" id="3.30.70.20">
    <property type="match status" value="1"/>
</dbReference>
<dbReference type="PROSITE" id="PS00198">
    <property type="entry name" value="4FE4S_FER_1"/>
    <property type="match status" value="2"/>
</dbReference>
<dbReference type="Pfam" id="PF01512">
    <property type="entry name" value="Complex1_51K"/>
    <property type="match status" value="1"/>
</dbReference>
<feature type="domain" description="4Fe-4S ferredoxin-type" evidence="9">
    <location>
        <begin position="356"/>
        <end position="385"/>
    </location>
</feature>
<dbReference type="Proteomes" id="UP000184342">
    <property type="component" value="Unassembled WGS sequence"/>
</dbReference>
<comment type="function">
    <text evidence="8">Part of a membrane-bound complex that couples electron transfer with translocation of ions across the membrane.</text>
</comment>
<dbReference type="GO" id="GO:0046872">
    <property type="term" value="F:metal ion binding"/>
    <property type="evidence" value="ECO:0007669"/>
    <property type="project" value="UniProtKB-KW"/>
</dbReference>
<evidence type="ECO:0000313" key="10">
    <source>
        <dbReference type="EMBL" id="SHI34441.1"/>
    </source>
</evidence>
<dbReference type="InterPro" id="IPR037225">
    <property type="entry name" value="Nuo51_FMN-bd_sf"/>
</dbReference>
<evidence type="ECO:0000256" key="3">
    <source>
        <dbReference type="ARBA" id="ARBA00022723"/>
    </source>
</evidence>
<dbReference type="EC" id="7.-.-.-" evidence="8"/>
<dbReference type="AlphaFoldDB" id="A0A1M6ADF0"/>
<evidence type="ECO:0000256" key="4">
    <source>
        <dbReference type="ARBA" id="ARBA00022737"/>
    </source>
</evidence>
<dbReference type="EMBL" id="FQYT01000002">
    <property type="protein sequence ID" value="SHI34441.1"/>
    <property type="molecule type" value="Genomic_DNA"/>
</dbReference>
<keyword evidence="3 8" id="KW-0479">Metal-binding</keyword>
<evidence type="ECO:0000313" key="11">
    <source>
        <dbReference type="Proteomes" id="UP000184342"/>
    </source>
</evidence>
<dbReference type="STRING" id="1122934.SAMN02745691_00137"/>
<evidence type="ECO:0000256" key="5">
    <source>
        <dbReference type="ARBA" id="ARBA00022982"/>
    </source>
</evidence>
<dbReference type="InterPro" id="IPR017900">
    <property type="entry name" value="4Fe4S_Fe_S_CS"/>
</dbReference>
<evidence type="ECO:0000256" key="8">
    <source>
        <dbReference type="HAMAP-Rule" id="MF_00461"/>
    </source>
</evidence>
<feature type="binding site" evidence="8">
    <location>
        <position position="375"/>
    </location>
    <ligand>
        <name>[4Fe-4S] cluster</name>
        <dbReference type="ChEBI" id="CHEBI:49883"/>
        <label>2</label>
    </ligand>
</feature>
<evidence type="ECO:0000256" key="1">
    <source>
        <dbReference type="ARBA" id="ARBA00022448"/>
    </source>
</evidence>
<dbReference type="GO" id="GO:0051539">
    <property type="term" value="F:4 iron, 4 sulfur cluster binding"/>
    <property type="evidence" value="ECO:0007669"/>
    <property type="project" value="UniProtKB-KW"/>
</dbReference>
<keyword evidence="11" id="KW-1185">Reference proteome</keyword>
<evidence type="ECO:0000256" key="7">
    <source>
        <dbReference type="ARBA" id="ARBA00023014"/>
    </source>
</evidence>
<dbReference type="Gene3D" id="3.40.50.11540">
    <property type="entry name" value="NADH-ubiquinone oxidoreductase 51kDa subunit"/>
    <property type="match status" value="1"/>
</dbReference>
<protein>
    <recommendedName>
        <fullName evidence="8">Ion-translocating oxidoreductase complex subunit C</fullName>
        <ecNumber evidence="8">7.-.-.-</ecNumber>
    </recommendedName>
    <alternativeName>
        <fullName evidence="8">Rnf electron transport complex subunit C</fullName>
    </alternativeName>
</protein>
<dbReference type="InterPro" id="IPR010208">
    <property type="entry name" value="Ion_transpt_RnfC/RsxC"/>
</dbReference>
<dbReference type="Pfam" id="PF12838">
    <property type="entry name" value="Fer4_7"/>
    <property type="match status" value="1"/>
</dbReference>
<dbReference type="InterPro" id="IPR017896">
    <property type="entry name" value="4Fe4S_Fe-S-bd"/>
</dbReference>
<proteinExistence type="inferred from homology"/>
<accession>A0A1M6ADF0</accession>
<dbReference type="RefSeq" id="WP_073992439.1">
    <property type="nucleotide sequence ID" value="NZ_FQYT01000002.1"/>
</dbReference>
<dbReference type="Pfam" id="PF10531">
    <property type="entry name" value="SLBB"/>
    <property type="match status" value="1"/>
</dbReference>
<feature type="binding site" evidence="8">
    <location>
        <position position="365"/>
    </location>
    <ligand>
        <name>[4Fe-4S] cluster</name>
        <dbReference type="ChEBI" id="CHEBI:49883"/>
        <label>1</label>
    </ligand>
</feature>
<dbReference type="SUPFAM" id="SSF142019">
    <property type="entry name" value="Nqo1 FMN-binding domain-like"/>
    <property type="match status" value="1"/>
</dbReference>
<feature type="binding site" evidence="8">
    <location>
        <position position="410"/>
    </location>
    <ligand>
        <name>[4Fe-4S] cluster</name>
        <dbReference type="ChEBI" id="CHEBI:49883"/>
        <label>2</label>
    </ligand>
</feature>
<organism evidence="10 11">
    <name type="scientific">Parasporobacterium paucivorans DSM 15970</name>
    <dbReference type="NCBI Taxonomy" id="1122934"/>
    <lineage>
        <taxon>Bacteria</taxon>
        <taxon>Bacillati</taxon>
        <taxon>Bacillota</taxon>
        <taxon>Clostridia</taxon>
        <taxon>Lachnospirales</taxon>
        <taxon>Lachnospiraceae</taxon>
        <taxon>Parasporobacterium</taxon>
    </lineage>
</organism>
<dbReference type="PANTHER" id="PTHR43034">
    <property type="entry name" value="ION-TRANSLOCATING OXIDOREDUCTASE COMPLEX SUBUNIT C"/>
    <property type="match status" value="1"/>
</dbReference>
<keyword evidence="5 8" id="KW-0249">Electron transport</keyword>
<keyword evidence="8" id="KW-0472">Membrane</keyword>
<dbReference type="PANTHER" id="PTHR43034:SF2">
    <property type="entry name" value="ION-TRANSLOCATING OXIDOREDUCTASE COMPLEX SUBUNIT C"/>
    <property type="match status" value="1"/>
</dbReference>
<feature type="domain" description="4Fe-4S ferredoxin-type" evidence="9">
    <location>
        <begin position="395"/>
        <end position="425"/>
    </location>
</feature>
<evidence type="ECO:0000256" key="2">
    <source>
        <dbReference type="ARBA" id="ARBA00022485"/>
    </source>
</evidence>
<keyword evidence="6 8" id="KW-0408">Iron</keyword>
<keyword evidence="4 8" id="KW-0677">Repeat</keyword>
<dbReference type="NCBIfam" id="NF003454">
    <property type="entry name" value="PRK05035.1"/>
    <property type="match status" value="1"/>
</dbReference>
<feature type="binding site" evidence="8">
    <location>
        <position position="404"/>
    </location>
    <ligand>
        <name>[4Fe-4S] cluster</name>
        <dbReference type="ChEBI" id="CHEBI:49883"/>
        <label>2</label>
    </ligand>
</feature>
<feature type="binding site" evidence="8">
    <location>
        <position position="414"/>
    </location>
    <ligand>
        <name>[4Fe-4S] cluster</name>
        <dbReference type="ChEBI" id="CHEBI:49883"/>
        <label>1</label>
    </ligand>
</feature>
<name>A0A1M6ADF0_9FIRM</name>
<dbReference type="InterPro" id="IPR026902">
    <property type="entry name" value="RnfC_N"/>
</dbReference>
<comment type="cofactor">
    <cofactor evidence="8">
        <name>[4Fe-4S] cluster</name>
        <dbReference type="ChEBI" id="CHEBI:49883"/>
    </cofactor>
    <text evidence="8">Binds 2 [4Fe-4S] clusters per subunit.</text>
</comment>
<feature type="binding site" evidence="8">
    <location>
        <position position="407"/>
    </location>
    <ligand>
        <name>[4Fe-4S] cluster</name>
        <dbReference type="ChEBI" id="CHEBI:49883"/>
        <label>2</label>
    </ligand>
</feature>
<dbReference type="SUPFAM" id="SSF46548">
    <property type="entry name" value="alpha-helical ferredoxin"/>
    <property type="match status" value="1"/>
</dbReference>
<dbReference type="GO" id="GO:0005886">
    <property type="term" value="C:plasma membrane"/>
    <property type="evidence" value="ECO:0007669"/>
    <property type="project" value="UniProtKB-SubCell"/>
</dbReference>
<evidence type="ECO:0000256" key="6">
    <source>
        <dbReference type="ARBA" id="ARBA00023004"/>
    </source>
</evidence>
<comment type="subcellular location">
    <subcellularLocation>
        <location evidence="8">Cell membrane</location>
        <topology evidence="8">Peripheral membrane protein</topology>
    </subcellularLocation>
</comment>
<feature type="binding site" evidence="8">
    <location>
        <position position="368"/>
    </location>
    <ligand>
        <name>[4Fe-4S] cluster</name>
        <dbReference type="ChEBI" id="CHEBI:49883"/>
        <label>1</label>
    </ligand>
</feature>
<dbReference type="InterPro" id="IPR011538">
    <property type="entry name" value="Nuo51_FMN-bd"/>
</dbReference>
<dbReference type="HAMAP" id="MF_00461">
    <property type="entry name" value="RsxC_RnfC"/>
    <property type="match status" value="1"/>
</dbReference>
<dbReference type="Pfam" id="PF13375">
    <property type="entry name" value="RnfC_N"/>
    <property type="match status" value="1"/>
</dbReference>
<comment type="subunit">
    <text evidence="8">The complex is composed of six subunits: RnfA, RnfB, RnfC, RnfD, RnfE and RnfG.</text>
</comment>
<dbReference type="NCBIfam" id="TIGR01945">
    <property type="entry name" value="rnfC"/>
    <property type="match status" value="1"/>
</dbReference>
<feature type="binding site" evidence="8">
    <location>
        <position position="371"/>
    </location>
    <ligand>
        <name>[4Fe-4S] cluster</name>
        <dbReference type="ChEBI" id="CHEBI:49883"/>
        <label>1</label>
    </ligand>
</feature>
<dbReference type="GO" id="GO:0022900">
    <property type="term" value="P:electron transport chain"/>
    <property type="evidence" value="ECO:0007669"/>
    <property type="project" value="UniProtKB-UniRule"/>
</dbReference>
<comment type="similarity">
    <text evidence="8">Belongs to the 4Fe4S bacterial-type ferredoxin family. RnfC subfamily.</text>
</comment>
<sequence length="438" mass="47538">MAVFTFKGGVHPDDGKRFSKDKHTEKFYPTGEMVYPVSQHIGAPAVPVVSVGDRVLAGQLIAEAAGFVSANIFASVSGTVKAIESRLVISGDMINSIVIENDGQYEEAPALVVKPLEELSKEEIRGIIKSAGIVGLGGAGFPTHVKLTPKDDNAIDYIIINAAECEPYITADYRRMMEQPEKIIDGIKVCLAVFPKARCIIAIEDNKPDAIALFKKLLKDEQKIEVKAVYTKYPQGSERHLINAVTGRYINSKMLPADAGCIVDNVDTVNAVGRAVLEGKPLTSRIMTVSGDAVKEPKNYEIFLGTNISELLEDAGLKEEPEKILSGGPMMGIAMFNTNVPAVKTSSATLCFLKDIVAAVKPSNCISCGRCLEVCPSRIMPTKLEVYSKNGDKEMFLKFDGMECCECGCCSFACPAKRNLAQAIKSMRKQILNDRKKC</sequence>
<keyword evidence="7 8" id="KW-0411">Iron-sulfur</keyword>
<reference evidence="10 11" key="1">
    <citation type="submission" date="2016-11" db="EMBL/GenBank/DDBJ databases">
        <authorList>
            <person name="Jaros S."/>
            <person name="Januszkiewicz K."/>
            <person name="Wedrychowicz H."/>
        </authorList>
    </citation>
    <scope>NUCLEOTIDE SEQUENCE [LARGE SCALE GENOMIC DNA]</scope>
    <source>
        <strain evidence="10 11">DSM 15970</strain>
    </source>
</reference>
<keyword evidence="8" id="KW-1003">Cell membrane</keyword>